<dbReference type="PANTHER" id="PTHR42852">
    <property type="entry name" value="THIOL:DISULFIDE INTERCHANGE PROTEIN DSBE"/>
    <property type="match status" value="1"/>
</dbReference>
<evidence type="ECO:0000256" key="1">
    <source>
        <dbReference type="SAM" id="SignalP"/>
    </source>
</evidence>
<dbReference type="PROSITE" id="PS51352">
    <property type="entry name" value="THIOREDOXIN_2"/>
    <property type="match status" value="1"/>
</dbReference>
<dbReference type="PANTHER" id="PTHR42852:SF13">
    <property type="entry name" value="PROTEIN DIPZ"/>
    <property type="match status" value="1"/>
</dbReference>
<feature type="signal peptide" evidence="1">
    <location>
        <begin position="1"/>
        <end position="25"/>
    </location>
</feature>
<keyword evidence="4" id="KW-1185">Reference proteome</keyword>
<evidence type="ECO:0000259" key="2">
    <source>
        <dbReference type="PROSITE" id="PS51352"/>
    </source>
</evidence>
<gene>
    <name evidence="3" type="ORF">HYD_3920</name>
</gene>
<evidence type="ECO:0000313" key="4">
    <source>
        <dbReference type="Proteomes" id="UP001320209"/>
    </source>
</evidence>
<dbReference type="Pfam" id="PF08534">
    <property type="entry name" value="Redoxin"/>
    <property type="match status" value="1"/>
</dbReference>
<sequence length="180" mass="19042">MKNGCFFGAKSMVFAALLSVGVLNACAVFNGQFKDTGGLYSCMKYGTGKVGDAVASIKELQEKNKRPVVLIIMATWCGPCVSELPAVKVMQQKLKGVVDVVVVCMDGNKDAAAELSRSNGIEIFMSGNISKNAKDCGITSVPTAVMFDVSGKIVDVKTGARDWDDDSVITSVKRTVGVCK</sequence>
<accession>A0ABM7V9W6</accession>
<name>A0ABM7V9W6_9PROT</name>
<dbReference type="InterPro" id="IPR050553">
    <property type="entry name" value="Thioredoxin_ResA/DsbE_sf"/>
</dbReference>
<protein>
    <recommendedName>
        <fullName evidence="2">Thioredoxin domain-containing protein</fullName>
    </recommendedName>
</protein>
<dbReference type="EMBL" id="AP025225">
    <property type="protein sequence ID" value="BDB96259.1"/>
    <property type="molecule type" value="Genomic_DNA"/>
</dbReference>
<dbReference type="Gene3D" id="3.40.30.10">
    <property type="entry name" value="Glutaredoxin"/>
    <property type="match status" value="1"/>
</dbReference>
<proteinExistence type="predicted"/>
<dbReference type="InterPro" id="IPR013766">
    <property type="entry name" value="Thioredoxin_domain"/>
</dbReference>
<feature type="domain" description="Thioredoxin" evidence="2">
    <location>
        <begin position="14"/>
        <end position="177"/>
    </location>
</feature>
<dbReference type="SUPFAM" id="SSF52833">
    <property type="entry name" value="Thioredoxin-like"/>
    <property type="match status" value="1"/>
</dbReference>
<organism evidence="3 4">
    <name type="scientific">Candidatus Hydrogenosomobacter endosymbioticus</name>
    <dbReference type="NCBI Taxonomy" id="2558174"/>
    <lineage>
        <taxon>Bacteria</taxon>
        <taxon>Pseudomonadati</taxon>
        <taxon>Pseudomonadota</taxon>
        <taxon>Alphaproteobacteria</taxon>
        <taxon>Holosporales</taxon>
        <taxon>Holosporaceae</taxon>
        <taxon>Candidatus Hydrogenosomobacter</taxon>
    </lineage>
</organism>
<dbReference type="InterPro" id="IPR036249">
    <property type="entry name" value="Thioredoxin-like_sf"/>
</dbReference>
<dbReference type="InterPro" id="IPR013740">
    <property type="entry name" value="Redoxin"/>
</dbReference>
<feature type="chain" id="PRO_5045075632" description="Thioredoxin domain-containing protein" evidence="1">
    <location>
        <begin position="26"/>
        <end position="180"/>
    </location>
</feature>
<dbReference type="Proteomes" id="UP001320209">
    <property type="component" value="Chromosome"/>
</dbReference>
<evidence type="ECO:0000313" key="3">
    <source>
        <dbReference type="EMBL" id="BDB96259.1"/>
    </source>
</evidence>
<dbReference type="RefSeq" id="WP_236864466.1">
    <property type="nucleotide sequence ID" value="NZ_AP025225.1"/>
</dbReference>
<keyword evidence="1" id="KW-0732">Signal</keyword>
<reference evidence="3" key="1">
    <citation type="submission" date="2021-10" db="EMBL/GenBank/DDBJ databases">
        <title>Genome Sequence of The Candidatus Hydrogeosomobacter endosymbioticus, an Intracellular Bacterial Symbiont of the Anaerobic Ciliate GW7.</title>
        <authorList>
            <person name="Shiohama Y."/>
            <person name="Shinzato N."/>
        </authorList>
    </citation>
    <scope>NUCLEOTIDE SEQUENCE [LARGE SCALE GENOMIC DNA]</scope>
    <source>
        <strain evidence="3">200920</strain>
    </source>
</reference>